<comment type="caution">
    <text evidence="2">The sequence shown here is derived from an EMBL/GenBank/DDBJ whole genome shotgun (WGS) entry which is preliminary data.</text>
</comment>
<proteinExistence type="predicted"/>
<name>A0A9D2BZM7_9FIRM</name>
<feature type="signal peptide" evidence="1">
    <location>
        <begin position="1"/>
        <end position="26"/>
    </location>
</feature>
<evidence type="ECO:0008006" key="4">
    <source>
        <dbReference type="Google" id="ProtNLM"/>
    </source>
</evidence>
<feature type="chain" id="PRO_5038757354" description="Copper amine oxidase-like N-terminal domain-containing protein" evidence="1">
    <location>
        <begin position="27"/>
        <end position="136"/>
    </location>
</feature>
<protein>
    <recommendedName>
        <fullName evidence="4">Copper amine oxidase-like N-terminal domain-containing protein</fullName>
    </recommendedName>
</protein>
<accession>A0A9D2BZM7</accession>
<dbReference type="Proteomes" id="UP000823868">
    <property type="component" value="Unassembled WGS sequence"/>
</dbReference>
<organism evidence="2 3">
    <name type="scientific">Candidatus Flavonifractor merdigallinarum</name>
    <dbReference type="NCBI Taxonomy" id="2838589"/>
    <lineage>
        <taxon>Bacteria</taxon>
        <taxon>Bacillati</taxon>
        <taxon>Bacillota</taxon>
        <taxon>Clostridia</taxon>
        <taxon>Eubacteriales</taxon>
        <taxon>Oscillospiraceae</taxon>
        <taxon>Flavonifractor</taxon>
    </lineage>
</organism>
<evidence type="ECO:0000313" key="2">
    <source>
        <dbReference type="EMBL" id="HIY22517.1"/>
    </source>
</evidence>
<reference evidence="2" key="1">
    <citation type="journal article" date="2021" name="PeerJ">
        <title>Extensive microbial diversity within the chicken gut microbiome revealed by metagenomics and culture.</title>
        <authorList>
            <person name="Gilroy R."/>
            <person name="Ravi A."/>
            <person name="Getino M."/>
            <person name="Pursley I."/>
            <person name="Horton D.L."/>
            <person name="Alikhan N.F."/>
            <person name="Baker D."/>
            <person name="Gharbi K."/>
            <person name="Hall N."/>
            <person name="Watson M."/>
            <person name="Adriaenssens E.M."/>
            <person name="Foster-Nyarko E."/>
            <person name="Jarju S."/>
            <person name="Secka A."/>
            <person name="Antonio M."/>
            <person name="Oren A."/>
            <person name="Chaudhuri R.R."/>
            <person name="La Ragione R."/>
            <person name="Hildebrand F."/>
            <person name="Pallen M.J."/>
        </authorList>
    </citation>
    <scope>NUCLEOTIDE SEQUENCE</scope>
    <source>
        <strain evidence="2">ChiBcec16_6824</strain>
    </source>
</reference>
<evidence type="ECO:0000313" key="3">
    <source>
        <dbReference type="Proteomes" id="UP000823868"/>
    </source>
</evidence>
<dbReference type="EMBL" id="DXDX01000208">
    <property type="protein sequence ID" value="HIY22517.1"/>
    <property type="molecule type" value="Genomic_DNA"/>
</dbReference>
<gene>
    <name evidence="2" type="ORF">H9841_11535</name>
</gene>
<evidence type="ECO:0000256" key="1">
    <source>
        <dbReference type="SAM" id="SignalP"/>
    </source>
</evidence>
<sequence length="136" mass="14472">MKMRKKILAGVLTGTILLSAMPMALAADTDASNAQDFANISPAMVHLDGETYYRLRDVAALVSGTARKFDVLWNNGVSIQTGTAYRGAVPYDAPTNGTAQELDLKVDGKSVTTPVVLAGSNYYVTKDFLATLGIQL</sequence>
<reference evidence="2" key="2">
    <citation type="submission" date="2021-04" db="EMBL/GenBank/DDBJ databases">
        <authorList>
            <person name="Gilroy R."/>
        </authorList>
    </citation>
    <scope>NUCLEOTIDE SEQUENCE</scope>
    <source>
        <strain evidence="2">ChiBcec16_6824</strain>
    </source>
</reference>
<dbReference type="AlphaFoldDB" id="A0A9D2BZM7"/>
<keyword evidence="1" id="KW-0732">Signal</keyword>